<dbReference type="Gene3D" id="1.10.10.60">
    <property type="entry name" value="Homeodomain-like"/>
    <property type="match status" value="1"/>
</dbReference>
<proteinExistence type="predicted"/>
<keyword evidence="1" id="KW-0539">Nucleus</keyword>
<dbReference type="AlphaFoldDB" id="A0A6A5T8J7"/>
<gene>
    <name evidence="4" type="ORF">CC80DRAFT_498127</name>
</gene>
<sequence>MEPRIATLLGNSSSGRTSNELRTLLPPPSAPRGLHHIQPNTVSDDVQRKTTQNKRKEPSVPIAGVLNDEAPTPNIGHAIPATTTATLPPFSGRLSDLLLDPLQPLTAHVHPLQQHPNKRRRVEEQSLAPPLTGSDNKLKLPELPQQPSKKPSKRPRIPPLLQGLHHPPPLPEKVFPPITGEAQSFSRNIGDQVSGRNTLRLSGTQEKGVGDEPNKDVPVLQKEGVKDASKAFVASTSDKENISHIENESAAVRTEKPKETRKRNKWSEQETKDLLVGVSRFGIGNWKKILQCSDFAFNQRTAVDLKDRFRVCCPGDGLKRRKSTRKSDQEQSSFDDQTTKTPTTSTSCSQEQPSQGSATVGKARKIRGESDRKGPDELAEMGIHAPFTKNKRRERREFTEKDDENLLKGFEKYGSSWHSMRDDEELGFSNRHPTDLRDRFRIRYPEKFAEAGYKLKAKDEIMLKGKHKDNKLEDGKGVEKEPLSWENVSNPEGIHAVQDPLKARANTLTTRKPSSQPSATTSTESTFRSHALRQPLVNSFPSPLHDFTDLASEEDADDGRSPIILSRNILRWVDANTSQASTSTSFTTSTTSTAPTATSFSTDSSFHVVNGVETLNDEHLAPYNIPMFLTNTVLSTTPSYPPPSSVSVSASGSHRPYGPMATTSASQTKALVTATSMKASINPLLRTPNLPNLMYPPVPVSSARSAVHNLPPPADLLSGVETEARTVSDTQISATMGFTFDENAFLGFSSSNGAGFDSSATLAPMVGNAGAGQGVVYLDRELLDESFGDRRA</sequence>
<feature type="region of interest" description="Disordered" evidence="2">
    <location>
        <begin position="110"/>
        <end position="170"/>
    </location>
</feature>
<feature type="compositionally biased region" description="Basic and acidic residues" evidence="2">
    <location>
        <begin position="366"/>
        <end position="376"/>
    </location>
</feature>
<name>A0A6A5T8J7_9PLEO</name>
<dbReference type="Gene3D" id="1.10.246.220">
    <property type="match status" value="1"/>
</dbReference>
<dbReference type="CDD" id="cd11660">
    <property type="entry name" value="SANT_TRF"/>
    <property type="match status" value="1"/>
</dbReference>
<evidence type="ECO:0000259" key="3">
    <source>
        <dbReference type="PROSITE" id="PS50090"/>
    </source>
</evidence>
<dbReference type="PANTHER" id="PTHR46734">
    <property type="entry name" value="TELOMERIC REPEAT-BINDING FACTOR 1 TERF1"/>
    <property type="match status" value="1"/>
</dbReference>
<dbReference type="EMBL" id="ML977054">
    <property type="protein sequence ID" value="KAF1948560.1"/>
    <property type="molecule type" value="Genomic_DNA"/>
</dbReference>
<dbReference type="OrthoDB" id="608866at2759"/>
<evidence type="ECO:0000256" key="2">
    <source>
        <dbReference type="SAM" id="MobiDB-lite"/>
    </source>
</evidence>
<feature type="compositionally biased region" description="Low complexity" evidence="2">
    <location>
        <begin position="339"/>
        <end position="349"/>
    </location>
</feature>
<evidence type="ECO:0000313" key="5">
    <source>
        <dbReference type="Proteomes" id="UP000800035"/>
    </source>
</evidence>
<dbReference type="PANTHER" id="PTHR46734:SF1">
    <property type="entry name" value="TELOMERIC REPEAT-BINDING FACTOR 1"/>
    <property type="match status" value="1"/>
</dbReference>
<feature type="region of interest" description="Disordered" evidence="2">
    <location>
        <begin position="508"/>
        <end position="528"/>
    </location>
</feature>
<dbReference type="Proteomes" id="UP000800035">
    <property type="component" value="Unassembled WGS sequence"/>
</dbReference>
<protein>
    <recommendedName>
        <fullName evidence="3">Myb-like domain-containing protein</fullName>
    </recommendedName>
</protein>
<dbReference type="Pfam" id="PF00249">
    <property type="entry name" value="Myb_DNA-binding"/>
    <property type="match status" value="1"/>
</dbReference>
<feature type="domain" description="Myb-like" evidence="3">
    <location>
        <begin position="258"/>
        <end position="310"/>
    </location>
</feature>
<feature type="region of interest" description="Disordered" evidence="2">
    <location>
        <begin position="1"/>
        <end position="83"/>
    </location>
</feature>
<dbReference type="InterPro" id="IPR009057">
    <property type="entry name" value="Homeodomain-like_sf"/>
</dbReference>
<accession>A0A6A5T8J7</accession>
<feature type="region of interest" description="Disordered" evidence="2">
    <location>
        <begin position="317"/>
        <end position="400"/>
    </location>
</feature>
<dbReference type="SMART" id="SM00717">
    <property type="entry name" value="SANT"/>
    <property type="match status" value="2"/>
</dbReference>
<organism evidence="4 5">
    <name type="scientific">Byssothecium circinans</name>
    <dbReference type="NCBI Taxonomy" id="147558"/>
    <lineage>
        <taxon>Eukaryota</taxon>
        <taxon>Fungi</taxon>
        <taxon>Dikarya</taxon>
        <taxon>Ascomycota</taxon>
        <taxon>Pezizomycotina</taxon>
        <taxon>Dothideomycetes</taxon>
        <taxon>Pleosporomycetidae</taxon>
        <taxon>Pleosporales</taxon>
        <taxon>Massarineae</taxon>
        <taxon>Massarinaceae</taxon>
        <taxon>Byssothecium</taxon>
    </lineage>
</organism>
<reference evidence="4" key="1">
    <citation type="journal article" date="2020" name="Stud. Mycol.">
        <title>101 Dothideomycetes genomes: a test case for predicting lifestyles and emergence of pathogens.</title>
        <authorList>
            <person name="Haridas S."/>
            <person name="Albert R."/>
            <person name="Binder M."/>
            <person name="Bloem J."/>
            <person name="Labutti K."/>
            <person name="Salamov A."/>
            <person name="Andreopoulos B."/>
            <person name="Baker S."/>
            <person name="Barry K."/>
            <person name="Bills G."/>
            <person name="Bluhm B."/>
            <person name="Cannon C."/>
            <person name="Castanera R."/>
            <person name="Culley D."/>
            <person name="Daum C."/>
            <person name="Ezra D."/>
            <person name="Gonzalez J."/>
            <person name="Henrissat B."/>
            <person name="Kuo A."/>
            <person name="Liang C."/>
            <person name="Lipzen A."/>
            <person name="Lutzoni F."/>
            <person name="Magnuson J."/>
            <person name="Mondo S."/>
            <person name="Nolan M."/>
            <person name="Ohm R."/>
            <person name="Pangilinan J."/>
            <person name="Park H.-J."/>
            <person name="Ramirez L."/>
            <person name="Alfaro M."/>
            <person name="Sun H."/>
            <person name="Tritt A."/>
            <person name="Yoshinaga Y."/>
            <person name="Zwiers L.-H."/>
            <person name="Turgeon B."/>
            <person name="Goodwin S."/>
            <person name="Spatafora J."/>
            <person name="Crous P."/>
            <person name="Grigoriev I."/>
        </authorList>
    </citation>
    <scope>NUCLEOTIDE SEQUENCE</scope>
    <source>
        <strain evidence="4">CBS 675.92</strain>
    </source>
</reference>
<dbReference type="InterPro" id="IPR052450">
    <property type="entry name" value="TRBD-Containing_Protein"/>
</dbReference>
<evidence type="ECO:0000256" key="1">
    <source>
        <dbReference type="ARBA" id="ARBA00023242"/>
    </source>
</evidence>
<keyword evidence="5" id="KW-1185">Reference proteome</keyword>
<feature type="region of interest" description="Disordered" evidence="2">
    <location>
        <begin position="580"/>
        <end position="599"/>
    </location>
</feature>
<dbReference type="SUPFAM" id="SSF46689">
    <property type="entry name" value="Homeodomain-like"/>
    <property type="match status" value="2"/>
</dbReference>
<dbReference type="PROSITE" id="PS50090">
    <property type="entry name" value="MYB_LIKE"/>
    <property type="match status" value="1"/>
</dbReference>
<feature type="compositionally biased region" description="Polar residues" evidence="2">
    <location>
        <begin position="9"/>
        <end position="21"/>
    </location>
</feature>
<dbReference type="InterPro" id="IPR001005">
    <property type="entry name" value="SANT/Myb"/>
</dbReference>
<evidence type="ECO:0000313" key="4">
    <source>
        <dbReference type="EMBL" id="KAF1948560.1"/>
    </source>
</evidence>